<evidence type="ECO:0000313" key="2">
    <source>
        <dbReference type="EMBL" id="KEY66144.1"/>
    </source>
</evidence>
<accession>A0A084ALG5</accession>
<feature type="region of interest" description="Disordered" evidence="1">
    <location>
        <begin position="1"/>
        <end position="24"/>
    </location>
</feature>
<organism evidence="2 3">
    <name type="scientific">Stachybotrys chartarum (strain CBS 109288 / IBT 7711)</name>
    <name type="common">Toxic black mold</name>
    <name type="synonym">Stilbospora chartarum</name>
    <dbReference type="NCBI Taxonomy" id="1280523"/>
    <lineage>
        <taxon>Eukaryota</taxon>
        <taxon>Fungi</taxon>
        <taxon>Dikarya</taxon>
        <taxon>Ascomycota</taxon>
        <taxon>Pezizomycotina</taxon>
        <taxon>Sordariomycetes</taxon>
        <taxon>Hypocreomycetidae</taxon>
        <taxon>Hypocreales</taxon>
        <taxon>Stachybotryaceae</taxon>
        <taxon>Stachybotrys</taxon>
    </lineage>
</organism>
<sequence>MAGSRGAAPRNQSEKQDRYGTQIGSSVLDVPGSCAERGSKFCTPRRPAVLYGLGRMPVQGWLTTGLSGSGALGHVVCGGKPHHTTTPPHHHTVKVQEVAEWMLCCSLPHGNISSLITATLLSGNPVAHGTPPALAEQLYLMKT</sequence>
<name>A0A084ALG5_STACB</name>
<dbReference type="AlphaFoldDB" id="A0A084ALG5"/>
<evidence type="ECO:0000313" key="3">
    <source>
        <dbReference type="Proteomes" id="UP000028045"/>
    </source>
</evidence>
<keyword evidence="3" id="KW-1185">Reference proteome</keyword>
<dbReference type="EMBL" id="KL648669">
    <property type="protein sequence ID" value="KEY66144.1"/>
    <property type="molecule type" value="Genomic_DNA"/>
</dbReference>
<protein>
    <submittedName>
        <fullName evidence="2">Uncharacterized protein</fullName>
    </submittedName>
</protein>
<gene>
    <name evidence="2" type="ORF">S7711_10933</name>
</gene>
<reference evidence="2 3" key="1">
    <citation type="journal article" date="2014" name="BMC Genomics">
        <title>Comparative genome sequencing reveals chemotype-specific gene clusters in the toxigenic black mold Stachybotrys.</title>
        <authorList>
            <person name="Semeiks J."/>
            <person name="Borek D."/>
            <person name="Otwinowski Z."/>
            <person name="Grishin N.V."/>
        </authorList>
    </citation>
    <scope>NUCLEOTIDE SEQUENCE [LARGE SCALE GENOMIC DNA]</scope>
    <source>
        <strain evidence="3">CBS 109288 / IBT 7711</strain>
    </source>
</reference>
<dbReference type="Proteomes" id="UP000028045">
    <property type="component" value="Unassembled WGS sequence"/>
</dbReference>
<dbReference type="HOGENOM" id="CLU_1807489_0_0_1"/>
<evidence type="ECO:0000256" key="1">
    <source>
        <dbReference type="SAM" id="MobiDB-lite"/>
    </source>
</evidence>
<proteinExistence type="predicted"/>